<dbReference type="EMBL" id="CM042887">
    <property type="protein sequence ID" value="KAI4329520.1"/>
    <property type="molecule type" value="Genomic_DNA"/>
</dbReference>
<comment type="caution">
    <text evidence="1">The sequence shown here is derived from an EMBL/GenBank/DDBJ whole genome shotgun (WGS) entry which is preliminary data.</text>
</comment>
<protein>
    <submittedName>
        <fullName evidence="1">Uncharacterized protein</fullName>
    </submittedName>
</protein>
<accession>A0ACB9N099</accession>
<sequence>MPRMGSHISMSGVAGIVGYIAPEYHQTLKFTAKCDIYSFGVMLGVLVVGKLPSDEFFQHTQEEGYSAMVDACN</sequence>
<evidence type="ECO:0000313" key="1">
    <source>
        <dbReference type="EMBL" id="KAI4329520.1"/>
    </source>
</evidence>
<dbReference type="Proteomes" id="UP001057402">
    <property type="component" value="Chromosome 8"/>
</dbReference>
<proteinExistence type="predicted"/>
<evidence type="ECO:0000313" key="2">
    <source>
        <dbReference type="Proteomes" id="UP001057402"/>
    </source>
</evidence>
<organism evidence="1 2">
    <name type="scientific">Melastoma candidum</name>
    <dbReference type="NCBI Taxonomy" id="119954"/>
    <lineage>
        <taxon>Eukaryota</taxon>
        <taxon>Viridiplantae</taxon>
        <taxon>Streptophyta</taxon>
        <taxon>Embryophyta</taxon>
        <taxon>Tracheophyta</taxon>
        <taxon>Spermatophyta</taxon>
        <taxon>Magnoliopsida</taxon>
        <taxon>eudicotyledons</taxon>
        <taxon>Gunneridae</taxon>
        <taxon>Pentapetalae</taxon>
        <taxon>rosids</taxon>
        <taxon>malvids</taxon>
        <taxon>Myrtales</taxon>
        <taxon>Melastomataceae</taxon>
        <taxon>Melastomatoideae</taxon>
        <taxon>Melastomateae</taxon>
        <taxon>Melastoma</taxon>
    </lineage>
</organism>
<reference evidence="2" key="1">
    <citation type="journal article" date="2023" name="Front. Plant Sci.">
        <title>Chromosomal-level genome assembly of Melastoma candidum provides insights into trichome evolution.</title>
        <authorList>
            <person name="Zhong Y."/>
            <person name="Wu W."/>
            <person name="Sun C."/>
            <person name="Zou P."/>
            <person name="Liu Y."/>
            <person name="Dai S."/>
            <person name="Zhou R."/>
        </authorList>
    </citation>
    <scope>NUCLEOTIDE SEQUENCE [LARGE SCALE GENOMIC DNA]</scope>
</reference>
<gene>
    <name evidence="1" type="ORF">MLD38_027901</name>
</gene>
<name>A0ACB9N099_9MYRT</name>
<keyword evidence="2" id="KW-1185">Reference proteome</keyword>